<dbReference type="SMART" id="SM00342">
    <property type="entry name" value="HTH_ARAC"/>
    <property type="match status" value="1"/>
</dbReference>
<evidence type="ECO:0000256" key="1">
    <source>
        <dbReference type="ARBA" id="ARBA00023015"/>
    </source>
</evidence>
<proteinExistence type="predicted"/>
<dbReference type="PANTHER" id="PTHR46796:SF7">
    <property type="entry name" value="ARAC FAMILY TRANSCRIPTIONAL REGULATOR"/>
    <property type="match status" value="1"/>
</dbReference>
<dbReference type="Pfam" id="PF12852">
    <property type="entry name" value="Cupin_6"/>
    <property type="match status" value="1"/>
</dbReference>
<dbReference type="PANTHER" id="PTHR46796">
    <property type="entry name" value="HTH-TYPE TRANSCRIPTIONAL ACTIVATOR RHAS-RELATED"/>
    <property type="match status" value="1"/>
</dbReference>
<dbReference type="InterPro" id="IPR018062">
    <property type="entry name" value="HTH_AraC-typ_CS"/>
</dbReference>
<dbReference type="EMBL" id="JAXCLW010000007">
    <property type="protein sequence ID" value="MDY0885086.1"/>
    <property type="molecule type" value="Genomic_DNA"/>
</dbReference>
<keyword evidence="1" id="KW-0805">Transcription regulation</keyword>
<dbReference type="Gene3D" id="1.10.10.60">
    <property type="entry name" value="Homeodomain-like"/>
    <property type="match status" value="1"/>
</dbReference>
<evidence type="ECO:0000313" key="5">
    <source>
        <dbReference type="EMBL" id="MDY0885086.1"/>
    </source>
</evidence>
<name>A0ABU5EFU0_9PROT</name>
<dbReference type="InterPro" id="IPR050204">
    <property type="entry name" value="AraC_XylS_family_regulators"/>
</dbReference>
<evidence type="ECO:0000256" key="2">
    <source>
        <dbReference type="ARBA" id="ARBA00023125"/>
    </source>
</evidence>
<dbReference type="InterPro" id="IPR009057">
    <property type="entry name" value="Homeodomain-like_sf"/>
</dbReference>
<gene>
    <name evidence="5" type="ORF">SMD27_19745</name>
</gene>
<evidence type="ECO:0000259" key="4">
    <source>
        <dbReference type="PROSITE" id="PS01124"/>
    </source>
</evidence>
<dbReference type="PROSITE" id="PS01124">
    <property type="entry name" value="HTH_ARAC_FAMILY_2"/>
    <property type="match status" value="1"/>
</dbReference>
<dbReference type="CDD" id="cd06995">
    <property type="entry name" value="cupin_YkgD-like_N"/>
    <property type="match status" value="1"/>
</dbReference>
<dbReference type="RefSeq" id="WP_320510157.1">
    <property type="nucleotide sequence ID" value="NZ_JAXCLW010000007.1"/>
</dbReference>
<dbReference type="PROSITE" id="PS00041">
    <property type="entry name" value="HTH_ARAC_FAMILY_1"/>
    <property type="match status" value="1"/>
</dbReference>
<dbReference type="Pfam" id="PF12833">
    <property type="entry name" value="HTH_18"/>
    <property type="match status" value="1"/>
</dbReference>
<protein>
    <submittedName>
        <fullName evidence="5">AraC family transcriptional regulator</fullName>
    </submittedName>
</protein>
<evidence type="ECO:0000313" key="6">
    <source>
        <dbReference type="Proteomes" id="UP001279642"/>
    </source>
</evidence>
<keyword evidence="3" id="KW-0804">Transcription</keyword>
<reference evidence="5 6" key="1">
    <citation type="journal article" date="2016" name="Antonie Van Leeuwenhoek">
        <title>Dongia soli sp. nov., isolated from soil from Dokdo, Korea.</title>
        <authorList>
            <person name="Kim D.U."/>
            <person name="Lee H."/>
            <person name="Kim H."/>
            <person name="Kim S.G."/>
            <person name="Ka J.O."/>
        </authorList>
    </citation>
    <scope>NUCLEOTIDE SEQUENCE [LARGE SCALE GENOMIC DNA]</scope>
    <source>
        <strain evidence="5 6">D78</strain>
    </source>
</reference>
<dbReference type="Proteomes" id="UP001279642">
    <property type="component" value="Unassembled WGS sequence"/>
</dbReference>
<dbReference type="SUPFAM" id="SSF46689">
    <property type="entry name" value="Homeodomain-like"/>
    <property type="match status" value="2"/>
</dbReference>
<dbReference type="InterPro" id="IPR018060">
    <property type="entry name" value="HTH_AraC"/>
</dbReference>
<keyword evidence="6" id="KW-1185">Reference proteome</keyword>
<comment type="caution">
    <text evidence="5">The sequence shown here is derived from an EMBL/GenBank/DDBJ whole genome shotgun (WGS) entry which is preliminary data.</text>
</comment>
<accession>A0ABU5EFU0</accession>
<feature type="domain" description="HTH araC/xylS-type" evidence="4">
    <location>
        <begin position="217"/>
        <end position="318"/>
    </location>
</feature>
<keyword evidence="2" id="KW-0238">DNA-binding</keyword>
<dbReference type="InterPro" id="IPR032783">
    <property type="entry name" value="AraC_lig"/>
</dbReference>
<organism evidence="5 6">
    <name type="scientific">Dongia soli</name>
    <dbReference type="NCBI Taxonomy" id="600628"/>
    <lineage>
        <taxon>Bacteria</taxon>
        <taxon>Pseudomonadati</taxon>
        <taxon>Pseudomonadota</taxon>
        <taxon>Alphaproteobacteria</taxon>
        <taxon>Rhodospirillales</taxon>
        <taxon>Dongiaceae</taxon>
        <taxon>Dongia</taxon>
    </lineage>
</organism>
<evidence type="ECO:0000256" key="3">
    <source>
        <dbReference type="ARBA" id="ARBA00023163"/>
    </source>
</evidence>
<sequence length="328" mass="35026">METRLDWLSRLLSLVPVSGRLDHRCFLSAPWRIEYQPAPPGEIPFHIVLGGAVSFEETKGPAAPGRPRQLRPGDIVVVMHGAAHALHDGSGAAPLPQRNRAALNNLIITENDGTGERIDMLCGSFRVSPVHEKMLRRYLPPRLVISAPENSAATARQGTGAELATLVALMRTESVSENLGSAAMLDALSTALFALILRHASEASVAAEGLLALAGNPKLAPALTAMFNEPAHPWTLPELASLCNMSRATFIRHFQEGLGRSAMDLLTEIRMTVAANALASTETSTGAVAELAGYQSDAAFQRSFKQFMGVTPAQWRKQALAKNNAAAG</sequence>